<dbReference type="Proteomes" id="UP001583172">
    <property type="component" value="Unassembled WGS sequence"/>
</dbReference>
<feature type="compositionally biased region" description="Polar residues" evidence="9">
    <location>
        <begin position="617"/>
        <end position="630"/>
    </location>
</feature>
<dbReference type="PANTHER" id="PTHR11003:SF301">
    <property type="entry name" value="POTASSIUM CHANNEL PROTEIN"/>
    <property type="match status" value="1"/>
</dbReference>
<feature type="transmembrane region" description="Helical" evidence="10">
    <location>
        <begin position="337"/>
        <end position="358"/>
    </location>
</feature>
<keyword evidence="6 10" id="KW-0472">Membrane</keyword>
<evidence type="ECO:0000256" key="9">
    <source>
        <dbReference type="SAM" id="MobiDB-lite"/>
    </source>
</evidence>
<evidence type="ECO:0000256" key="5">
    <source>
        <dbReference type="ARBA" id="ARBA00023065"/>
    </source>
</evidence>
<dbReference type="PANTHER" id="PTHR11003">
    <property type="entry name" value="POTASSIUM CHANNEL, SUBFAMILY K"/>
    <property type="match status" value="1"/>
</dbReference>
<evidence type="ECO:0000256" key="7">
    <source>
        <dbReference type="ARBA" id="ARBA00023303"/>
    </source>
</evidence>
<keyword evidence="3 8" id="KW-0812">Transmembrane</keyword>
<keyword evidence="13" id="KW-1185">Reference proteome</keyword>
<comment type="similarity">
    <text evidence="8">Belongs to the two pore domain potassium channel (TC 1.A.1.8) family.</text>
</comment>
<feature type="transmembrane region" description="Helical" evidence="10">
    <location>
        <begin position="191"/>
        <end position="209"/>
    </location>
</feature>
<keyword evidence="2 8" id="KW-0813">Transport</keyword>
<feature type="transmembrane region" description="Helical" evidence="10">
    <location>
        <begin position="399"/>
        <end position="416"/>
    </location>
</feature>
<feature type="region of interest" description="Disordered" evidence="9">
    <location>
        <begin position="603"/>
        <end position="669"/>
    </location>
</feature>
<evidence type="ECO:0000256" key="2">
    <source>
        <dbReference type="ARBA" id="ARBA00022448"/>
    </source>
</evidence>
<dbReference type="InterPro" id="IPR013099">
    <property type="entry name" value="K_chnl_dom"/>
</dbReference>
<evidence type="ECO:0000256" key="3">
    <source>
        <dbReference type="ARBA" id="ARBA00022692"/>
    </source>
</evidence>
<protein>
    <recommendedName>
        <fullName evidence="11">Potassium channel domain-containing protein</fullName>
    </recommendedName>
</protein>
<dbReference type="SUPFAM" id="SSF81324">
    <property type="entry name" value="Voltage-gated potassium channels"/>
    <property type="match status" value="2"/>
</dbReference>
<dbReference type="Gene3D" id="1.10.287.70">
    <property type="match status" value="2"/>
</dbReference>
<reference evidence="12 13" key="1">
    <citation type="journal article" date="2024" name="Commun. Biol.">
        <title>Comparative genomic analysis of thermophilic fungi reveals convergent evolutionary adaptations and gene losses.</title>
        <authorList>
            <person name="Steindorff A.S."/>
            <person name="Aguilar-Pontes M.V."/>
            <person name="Robinson A.J."/>
            <person name="Andreopoulos B."/>
            <person name="LaButti K."/>
            <person name="Kuo A."/>
            <person name="Mondo S."/>
            <person name="Riley R."/>
            <person name="Otillar R."/>
            <person name="Haridas S."/>
            <person name="Lipzen A."/>
            <person name="Grimwood J."/>
            <person name="Schmutz J."/>
            <person name="Clum A."/>
            <person name="Reid I.D."/>
            <person name="Moisan M.C."/>
            <person name="Butler G."/>
            <person name="Nguyen T.T.M."/>
            <person name="Dewar K."/>
            <person name="Conant G."/>
            <person name="Drula E."/>
            <person name="Henrissat B."/>
            <person name="Hansel C."/>
            <person name="Singer S."/>
            <person name="Hutchinson M.I."/>
            <person name="de Vries R.P."/>
            <person name="Natvig D.O."/>
            <person name="Powell A.J."/>
            <person name="Tsang A."/>
            <person name="Grigoriev I.V."/>
        </authorList>
    </citation>
    <scope>NUCLEOTIDE SEQUENCE [LARGE SCALE GENOMIC DNA]</scope>
    <source>
        <strain evidence="12 13">CBS 620.91</strain>
    </source>
</reference>
<feature type="transmembrane region" description="Helical" evidence="10">
    <location>
        <begin position="26"/>
        <end position="53"/>
    </location>
</feature>
<feature type="region of interest" description="Disordered" evidence="9">
    <location>
        <begin position="527"/>
        <end position="553"/>
    </location>
</feature>
<dbReference type="PRINTS" id="PR01333">
    <property type="entry name" value="2POREKCHANEL"/>
</dbReference>
<evidence type="ECO:0000256" key="10">
    <source>
        <dbReference type="SAM" id="Phobius"/>
    </source>
</evidence>
<evidence type="ECO:0000256" key="4">
    <source>
        <dbReference type="ARBA" id="ARBA00022989"/>
    </source>
</evidence>
<evidence type="ECO:0000256" key="1">
    <source>
        <dbReference type="ARBA" id="ARBA00004141"/>
    </source>
</evidence>
<comment type="subcellular location">
    <subcellularLocation>
        <location evidence="1">Membrane</location>
        <topology evidence="1">Multi-pass membrane protein</topology>
    </subcellularLocation>
</comment>
<evidence type="ECO:0000313" key="12">
    <source>
        <dbReference type="EMBL" id="KAL1840320.1"/>
    </source>
</evidence>
<evidence type="ECO:0000256" key="8">
    <source>
        <dbReference type="RuleBase" id="RU003857"/>
    </source>
</evidence>
<evidence type="ECO:0000259" key="11">
    <source>
        <dbReference type="Pfam" id="PF07885"/>
    </source>
</evidence>
<dbReference type="EMBL" id="JAZGSY010000118">
    <property type="protein sequence ID" value="KAL1840320.1"/>
    <property type="molecule type" value="Genomic_DNA"/>
</dbReference>
<keyword evidence="4 10" id="KW-1133">Transmembrane helix</keyword>
<sequence>MADTREVVDDNESGSDHWSYQEPSRWWFTSAAFPMIAATLGPAASTFSICALVKPWRQHLPPGATIDTASYIDDPPWLTAINATQLGIAVLANMALFLNMSRRVSFTIAQPITIVGWYISSFALIALTATASGPLIVEPAAELIWSQAFYYAIYAAVLYFLIASLMLLTYLSALTGHSPKDFALTASQRTLMLQTLMFLLYLLIGALVFTAIEGWSYLDGFYWAAVTLFTVGLGDFYPTTPLAKGLLVPFALVGIITLGLVIGSIRSLVIDRGKTRLGARLLEKMRRRTLKRIRQRGNVEILVPHRHDPALTELERREREFALMRRVQTTTARRRRWGSMLVSTGSWLVLWLVGAYVFQRCEEPYQGWNYRDSFYFAFISLTTIGYGDLTPISNAGKSFWVFWAMTALPTMTVFISDASDTVVRLIRDGTDWVARLTILPGEDSFRKDLKKFLRMLSFGLLLGQDVKQARDGQLEDPRPGHPTSADTRADEDETPELLRNNIPDPEAAVPYMPSADQGFSWLARAEEGARGTHANAEPTKSSRSQSPSIPFTFPSTRQDYLITLVNEIRRVTRHLKRDPPRKYSFREWAWYLRLIGENEADADMHRRPKLGPRHQLGDSQSSKRQHQPPQQDMGPARPNDGFDWHKQQRQQRTNSLELGQSPQPANGFA</sequence>
<feature type="compositionally biased region" description="Polar residues" evidence="9">
    <location>
        <begin position="538"/>
        <end position="553"/>
    </location>
</feature>
<evidence type="ECO:0000313" key="13">
    <source>
        <dbReference type="Proteomes" id="UP001583172"/>
    </source>
</evidence>
<gene>
    <name evidence="12" type="ORF">VTJ49DRAFT_573</name>
</gene>
<feature type="compositionally biased region" description="Polar residues" evidence="9">
    <location>
        <begin position="650"/>
        <end position="669"/>
    </location>
</feature>
<feature type="transmembrane region" description="Helical" evidence="10">
    <location>
        <begin position="149"/>
        <end position="171"/>
    </location>
</feature>
<name>A0ABR3VES2_HUMIN</name>
<feature type="transmembrane region" description="Helical" evidence="10">
    <location>
        <begin position="373"/>
        <end position="392"/>
    </location>
</feature>
<feature type="transmembrane region" description="Helical" evidence="10">
    <location>
        <begin position="117"/>
        <end position="137"/>
    </location>
</feature>
<keyword evidence="7 8" id="KW-0407">Ion channel</keyword>
<dbReference type="InterPro" id="IPR003280">
    <property type="entry name" value="2pore_dom_K_chnl"/>
</dbReference>
<dbReference type="Pfam" id="PF07885">
    <property type="entry name" value="Ion_trans_2"/>
    <property type="match status" value="2"/>
</dbReference>
<feature type="region of interest" description="Disordered" evidence="9">
    <location>
        <begin position="469"/>
        <end position="496"/>
    </location>
</feature>
<feature type="transmembrane region" description="Helical" evidence="10">
    <location>
        <begin position="246"/>
        <end position="269"/>
    </location>
</feature>
<organism evidence="12 13">
    <name type="scientific">Humicola insolens</name>
    <name type="common">Soft-rot fungus</name>
    <dbReference type="NCBI Taxonomy" id="85995"/>
    <lineage>
        <taxon>Eukaryota</taxon>
        <taxon>Fungi</taxon>
        <taxon>Dikarya</taxon>
        <taxon>Ascomycota</taxon>
        <taxon>Pezizomycotina</taxon>
        <taxon>Sordariomycetes</taxon>
        <taxon>Sordariomycetidae</taxon>
        <taxon>Sordariales</taxon>
        <taxon>Chaetomiaceae</taxon>
        <taxon>Mycothermus</taxon>
    </lineage>
</organism>
<keyword evidence="5 8" id="KW-0406">Ion transport</keyword>
<feature type="transmembrane region" description="Helical" evidence="10">
    <location>
        <begin position="77"/>
        <end position="97"/>
    </location>
</feature>
<proteinExistence type="inferred from homology"/>
<evidence type="ECO:0000256" key="6">
    <source>
        <dbReference type="ARBA" id="ARBA00023136"/>
    </source>
</evidence>
<feature type="domain" description="Potassium channel" evidence="11">
    <location>
        <begin position="197"/>
        <end position="269"/>
    </location>
</feature>
<feature type="domain" description="Potassium channel" evidence="11">
    <location>
        <begin position="347"/>
        <end position="422"/>
    </location>
</feature>
<accession>A0ABR3VES2</accession>
<comment type="caution">
    <text evidence="12">The sequence shown here is derived from an EMBL/GenBank/DDBJ whole genome shotgun (WGS) entry which is preliminary data.</text>
</comment>
<feature type="compositionally biased region" description="Basic and acidic residues" evidence="9">
    <location>
        <begin position="469"/>
        <end position="479"/>
    </location>
</feature>